<gene>
    <name evidence="1" type="ORF">AAGT77_20735</name>
</gene>
<dbReference type="EMBL" id="CP152382">
    <property type="protein sequence ID" value="XAF56184.1"/>
    <property type="molecule type" value="Genomic_DNA"/>
</dbReference>
<dbReference type="Proteomes" id="UP001445268">
    <property type="component" value="Plasmid unnamed2"/>
</dbReference>
<reference evidence="1 2" key="1">
    <citation type="submission" date="2024-04" db="EMBL/GenBank/DDBJ databases">
        <title>Marinobacter sp. SBY-1.</title>
        <authorList>
            <person name="Pan C."/>
        </authorList>
    </citation>
    <scope>NUCLEOTIDE SEQUENCE [LARGE SCALE GENOMIC DNA]</scope>
    <source>
        <strain evidence="1 2">SBY-1</strain>
        <plasmid evidence="1 2">unnamed2</plasmid>
    </source>
</reference>
<protein>
    <submittedName>
        <fullName evidence="1">Uncharacterized protein</fullName>
    </submittedName>
</protein>
<evidence type="ECO:0000313" key="2">
    <source>
        <dbReference type="Proteomes" id="UP001445268"/>
    </source>
</evidence>
<geneLocation type="plasmid" evidence="1 2">
    <name>unnamed2</name>
</geneLocation>
<dbReference type="RefSeq" id="WP_342632732.1">
    <property type="nucleotide sequence ID" value="NZ_CP152382.1"/>
</dbReference>
<organism evidence="1 2">
    <name type="scientific">Marinobacter alkaliphilus</name>
    <dbReference type="NCBI Taxonomy" id="254719"/>
    <lineage>
        <taxon>Bacteria</taxon>
        <taxon>Pseudomonadati</taxon>
        <taxon>Pseudomonadota</taxon>
        <taxon>Gammaproteobacteria</taxon>
        <taxon>Pseudomonadales</taxon>
        <taxon>Marinobacteraceae</taxon>
        <taxon>Marinobacter</taxon>
    </lineage>
</organism>
<keyword evidence="2" id="KW-1185">Reference proteome</keyword>
<sequence length="100" mass="11585">MPTQPMFDDPWGRYEFNARDQLSLSDDWRLESVSSAIHVGLEEQIDRLESDRDLDDDQKWQELSIDKAPMAWLPKGQLLMVMYRSVDGVIERKAGFVLVG</sequence>
<accession>A0ABZ3E900</accession>
<keyword evidence="1" id="KW-0614">Plasmid</keyword>
<evidence type="ECO:0000313" key="1">
    <source>
        <dbReference type="EMBL" id="XAF56184.1"/>
    </source>
</evidence>
<name>A0ABZ3E900_9GAMM</name>
<proteinExistence type="predicted"/>